<evidence type="ECO:0000313" key="1">
    <source>
        <dbReference type="EMBL" id="SDZ04153.1"/>
    </source>
</evidence>
<sequence length="198" mass="23374">MKLEEDKLFSLVEEISKCNEIDIRDIPCIDLYMDQITTFFDEKLGHLKRDEKDPILTKTMINNYTKDKVLIPPKSKKYSKEHMILLILIYNLKQILSINDIKSLLKPLLKDLEVNGHENISLDHLYSTFIGIKTEELDSFNKDFENRLKRIKDNLSEKNKHEYSKHELLLVVLTLISQAYAQKRLAEKIIDSYFKQSK</sequence>
<dbReference type="InterPro" id="IPR014975">
    <property type="entry name" value="DUF1836"/>
</dbReference>
<protein>
    <recommendedName>
        <fullName evidence="3">DUF1836 domain-containing protein</fullName>
    </recommendedName>
</protein>
<evidence type="ECO:0008006" key="3">
    <source>
        <dbReference type="Google" id="ProtNLM"/>
    </source>
</evidence>
<evidence type="ECO:0000313" key="2">
    <source>
        <dbReference type="Proteomes" id="UP000198625"/>
    </source>
</evidence>
<dbReference type="STRING" id="415015.SAMN05660462_01626"/>
<dbReference type="OrthoDB" id="3191472at2"/>
<proteinExistence type="predicted"/>
<keyword evidence="2" id="KW-1185">Reference proteome</keyword>
<dbReference type="RefSeq" id="WP_091729663.1">
    <property type="nucleotide sequence ID" value="NZ_FNQE01000016.1"/>
</dbReference>
<dbReference type="Proteomes" id="UP000198625">
    <property type="component" value="Unassembled WGS sequence"/>
</dbReference>
<name>A0A1H3PT71_9FIRM</name>
<gene>
    <name evidence="1" type="ORF">SAMN05660462_01626</name>
</gene>
<dbReference type="PANTHER" id="PTHR40056">
    <property type="entry name" value="HYPOTHETICAL CYTOSOLIC PROTEIN"/>
    <property type="match status" value="1"/>
</dbReference>
<dbReference type="Pfam" id="PF08876">
    <property type="entry name" value="DUF1836"/>
    <property type="match status" value="1"/>
</dbReference>
<dbReference type="PANTHER" id="PTHR40056:SF1">
    <property type="entry name" value="DUF1836 DOMAIN-CONTAINING PROTEIN"/>
    <property type="match status" value="1"/>
</dbReference>
<organism evidence="1 2">
    <name type="scientific">Proteiniborus ethanoligenes</name>
    <dbReference type="NCBI Taxonomy" id="415015"/>
    <lineage>
        <taxon>Bacteria</taxon>
        <taxon>Bacillati</taxon>
        <taxon>Bacillota</taxon>
        <taxon>Clostridia</taxon>
        <taxon>Eubacteriales</taxon>
        <taxon>Proteiniborus</taxon>
    </lineage>
</organism>
<dbReference type="AlphaFoldDB" id="A0A1H3PT71"/>
<reference evidence="1 2" key="1">
    <citation type="submission" date="2016-10" db="EMBL/GenBank/DDBJ databases">
        <authorList>
            <person name="de Groot N.N."/>
        </authorList>
    </citation>
    <scope>NUCLEOTIDE SEQUENCE [LARGE SCALE GENOMIC DNA]</scope>
    <source>
        <strain evidence="1 2">DSM 21650</strain>
    </source>
</reference>
<dbReference type="EMBL" id="FNQE01000016">
    <property type="protein sequence ID" value="SDZ04153.1"/>
    <property type="molecule type" value="Genomic_DNA"/>
</dbReference>
<accession>A0A1H3PT71</accession>